<evidence type="ECO:0000256" key="6">
    <source>
        <dbReference type="PROSITE-ProRule" id="PRU00169"/>
    </source>
</evidence>
<dbReference type="RefSeq" id="WP_344901965.1">
    <property type="nucleotide sequence ID" value="NZ_BAAAYO010000001.1"/>
</dbReference>
<name>A0ABV5VY56_9BACL</name>
<evidence type="ECO:0000313" key="10">
    <source>
        <dbReference type="EMBL" id="MFB9753237.1"/>
    </source>
</evidence>
<keyword evidence="3" id="KW-0805">Transcription regulation</keyword>
<dbReference type="InterPro" id="IPR016032">
    <property type="entry name" value="Sig_transdc_resp-reg_C-effctor"/>
</dbReference>
<gene>
    <name evidence="10" type="ORF">ACFFNY_16845</name>
</gene>
<evidence type="ECO:0000256" key="4">
    <source>
        <dbReference type="ARBA" id="ARBA00023125"/>
    </source>
</evidence>
<feature type="domain" description="OmpR/PhoB-type" evidence="9">
    <location>
        <begin position="126"/>
        <end position="225"/>
    </location>
</feature>
<sequence length="228" mass="25859">MKILWVEDEPRIVVDVISFLEQEACTVTHVLTSAQALAKLQAGSFDMMLIDWMLPDMPGTELCKEVQRRWQMPVIMLTAKSDEWHKVIALEIGADDYVIKPFGMRELLARMKAVLRRTSASRQPEEQLLHVHSLTIHISGHEVTKQGRPIALTPTEFDLLVTLAKQPGRVYSRLQLINDTLGDSYPGFERTVDSHIRNLRQKIEDDPSQPKLIVTVYGVGYKLSQEGG</sequence>
<dbReference type="PROSITE" id="PS50110">
    <property type="entry name" value="RESPONSE_REGULATORY"/>
    <property type="match status" value="1"/>
</dbReference>
<dbReference type="Proteomes" id="UP001589619">
    <property type="component" value="Unassembled WGS sequence"/>
</dbReference>
<evidence type="ECO:0000256" key="1">
    <source>
        <dbReference type="ARBA" id="ARBA00022553"/>
    </source>
</evidence>
<keyword evidence="2" id="KW-0902">Two-component regulatory system</keyword>
<dbReference type="Pfam" id="PF00486">
    <property type="entry name" value="Trans_reg_C"/>
    <property type="match status" value="1"/>
</dbReference>
<feature type="domain" description="Response regulatory" evidence="8">
    <location>
        <begin position="2"/>
        <end position="115"/>
    </location>
</feature>
<organism evidence="10 11">
    <name type="scientific">Paenibacillus hodogayensis</name>
    <dbReference type="NCBI Taxonomy" id="279208"/>
    <lineage>
        <taxon>Bacteria</taxon>
        <taxon>Bacillati</taxon>
        <taxon>Bacillota</taxon>
        <taxon>Bacilli</taxon>
        <taxon>Bacillales</taxon>
        <taxon>Paenibacillaceae</taxon>
        <taxon>Paenibacillus</taxon>
    </lineage>
</organism>
<keyword evidence="4 7" id="KW-0238">DNA-binding</keyword>
<evidence type="ECO:0000313" key="11">
    <source>
        <dbReference type="Proteomes" id="UP001589619"/>
    </source>
</evidence>
<accession>A0ABV5VY56</accession>
<comment type="caution">
    <text evidence="10">The sequence shown here is derived from an EMBL/GenBank/DDBJ whole genome shotgun (WGS) entry which is preliminary data.</text>
</comment>
<dbReference type="SUPFAM" id="SSF46894">
    <property type="entry name" value="C-terminal effector domain of the bipartite response regulators"/>
    <property type="match status" value="1"/>
</dbReference>
<reference evidence="10 11" key="1">
    <citation type="submission" date="2024-09" db="EMBL/GenBank/DDBJ databases">
        <authorList>
            <person name="Sun Q."/>
            <person name="Mori K."/>
        </authorList>
    </citation>
    <scope>NUCLEOTIDE SEQUENCE [LARGE SCALE GENOMIC DNA]</scope>
    <source>
        <strain evidence="10 11">JCM 12520</strain>
    </source>
</reference>
<keyword evidence="1 6" id="KW-0597">Phosphoprotein</keyword>
<keyword evidence="5" id="KW-0804">Transcription</keyword>
<evidence type="ECO:0000256" key="2">
    <source>
        <dbReference type="ARBA" id="ARBA00023012"/>
    </source>
</evidence>
<keyword evidence="11" id="KW-1185">Reference proteome</keyword>
<dbReference type="SMART" id="SM00862">
    <property type="entry name" value="Trans_reg_C"/>
    <property type="match status" value="1"/>
</dbReference>
<dbReference type="PROSITE" id="PS51755">
    <property type="entry name" value="OMPR_PHOB"/>
    <property type="match status" value="1"/>
</dbReference>
<evidence type="ECO:0000256" key="7">
    <source>
        <dbReference type="PROSITE-ProRule" id="PRU01091"/>
    </source>
</evidence>
<proteinExistence type="predicted"/>
<evidence type="ECO:0000259" key="9">
    <source>
        <dbReference type="PROSITE" id="PS51755"/>
    </source>
</evidence>
<dbReference type="Gene3D" id="1.10.10.10">
    <property type="entry name" value="Winged helix-like DNA-binding domain superfamily/Winged helix DNA-binding domain"/>
    <property type="match status" value="1"/>
</dbReference>
<dbReference type="InterPro" id="IPR036388">
    <property type="entry name" value="WH-like_DNA-bd_sf"/>
</dbReference>
<feature type="modified residue" description="4-aspartylphosphate" evidence="6">
    <location>
        <position position="51"/>
    </location>
</feature>
<dbReference type="Gene3D" id="6.10.250.690">
    <property type="match status" value="1"/>
</dbReference>
<feature type="DNA-binding region" description="OmpR/PhoB-type" evidence="7">
    <location>
        <begin position="126"/>
        <end position="225"/>
    </location>
</feature>
<dbReference type="EMBL" id="JBHMAG010000012">
    <property type="protein sequence ID" value="MFB9753237.1"/>
    <property type="molecule type" value="Genomic_DNA"/>
</dbReference>
<dbReference type="SMART" id="SM00448">
    <property type="entry name" value="REC"/>
    <property type="match status" value="1"/>
</dbReference>
<dbReference type="Gene3D" id="3.40.50.2300">
    <property type="match status" value="1"/>
</dbReference>
<dbReference type="InterPro" id="IPR039420">
    <property type="entry name" value="WalR-like"/>
</dbReference>
<dbReference type="CDD" id="cd00383">
    <property type="entry name" value="trans_reg_C"/>
    <property type="match status" value="1"/>
</dbReference>
<protein>
    <submittedName>
        <fullName evidence="10">Response regulator transcription factor</fullName>
    </submittedName>
</protein>
<evidence type="ECO:0000259" key="8">
    <source>
        <dbReference type="PROSITE" id="PS50110"/>
    </source>
</evidence>
<evidence type="ECO:0000256" key="5">
    <source>
        <dbReference type="ARBA" id="ARBA00023163"/>
    </source>
</evidence>
<dbReference type="SUPFAM" id="SSF52172">
    <property type="entry name" value="CheY-like"/>
    <property type="match status" value="1"/>
</dbReference>
<evidence type="ECO:0000256" key="3">
    <source>
        <dbReference type="ARBA" id="ARBA00023015"/>
    </source>
</evidence>
<dbReference type="PANTHER" id="PTHR48111:SF1">
    <property type="entry name" value="TWO-COMPONENT RESPONSE REGULATOR ORR33"/>
    <property type="match status" value="1"/>
</dbReference>
<dbReference type="PANTHER" id="PTHR48111">
    <property type="entry name" value="REGULATOR OF RPOS"/>
    <property type="match status" value="1"/>
</dbReference>
<dbReference type="InterPro" id="IPR011006">
    <property type="entry name" value="CheY-like_superfamily"/>
</dbReference>
<dbReference type="InterPro" id="IPR001867">
    <property type="entry name" value="OmpR/PhoB-type_DNA-bd"/>
</dbReference>
<dbReference type="InterPro" id="IPR001789">
    <property type="entry name" value="Sig_transdc_resp-reg_receiver"/>
</dbReference>
<dbReference type="Pfam" id="PF00072">
    <property type="entry name" value="Response_reg"/>
    <property type="match status" value="1"/>
</dbReference>